<keyword evidence="1" id="KW-1133">Transmembrane helix</keyword>
<dbReference type="Proteomes" id="UP001222027">
    <property type="component" value="Unassembled WGS sequence"/>
</dbReference>
<proteinExistence type="predicted"/>
<sequence>MALQFASVLDFSRRRRRWLLLAAAVGVSGYGAYRFYHLPSVYRKRKQIAKLVGAIFSLSDLLCSSAEVLGLVSSDLNRFLRSDADEIPASLRQLVKIARSEEFAESVSRVSEAVTVGIVRGFGSASNHGEKNESALTSFSDRFFEKLFSPAGSGFASVVVGSFARNLVIAFYSKREAGGDESVDRTDKAAVPEWFHLLSCDDSRKLIADCIQRFVSTAVSVYLEKTMTINAYDQIFSGFTNPNHEAKVKDILVLVCNGAIETLVRTSHQVMTNRGLLTPSVDKADGIAQKGELDINHRGKTSSLDENEANSSAGWVDRVSSTVAVPSNRKLVLDVTGRVTFETVRSFLDFLSWKLCDSARRGAKVAREEVVERAVEVVRTLDTRLSFLSL</sequence>
<feature type="transmembrane region" description="Helical" evidence="1">
    <location>
        <begin position="18"/>
        <end position="36"/>
    </location>
</feature>
<accession>A0AAV8QE09</accession>
<evidence type="ECO:0000256" key="1">
    <source>
        <dbReference type="SAM" id="Phobius"/>
    </source>
</evidence>
<name>A0AAV8QE09_ENSVE</name>
<evidence type="ECO:0000313" key="3">
    <source>
        <dbReference type="Proteomes" id="UP001222027"/>
    </source>
</evidence>
<protein>
    <recommendedName>
        <fullName evidence="4">Protein PHLOEM PROTEIN 2-LIKE A10</fullName>
    </recommendedName>
</protein>
<dbReference type="AlphaFoldDB" id="A0AAV8QE09"/>
<keyword evidence="1" id="KW-0472">Membrane</keyword>
<organism evidence="2 3">
    <name type="scientific">Ensete ventricosum</name>
    <name type="common">Abyssinian banana</name>
    <name type="synonym">Musa ensete</name>
    <dbReference type="NCBI Taxonomy" id="4639"/>
    <lineage>
        <taxon>Eukaryota</taxon>
        <taxon>Viridiplantae</taxon>
        <taxon>Streptophyta</taxon>
        <taxon>Embryophyta</taxon>
        <taxon>Tracheophyta</taxon>
        <taxon>Spermatophyta</taxon>
        <taxon>Magnoliopsida</taxon>
        <taxon>Liliopsida</taxon>
        <taxon>Zingiberales</taxon>
        <taxon>Musaceae</taxon>
        <taxon>Ensete</taxon>
    </lineage>
</organism>
<comment type="caution">
    <text evidence="2">The sequence shown here is derived from an EMBL/GenBank/DDBJ whole genome shotgun (WGS) entry which is preliminary data.</text>
</comment>
<evidence type="ECO:0008006" key="4">
    <source>
        <dbReference type="Google" id="ProtNLM"/>
    </source>
</evidence>
<keyword evidence="3" id="KW-1185">Reference proteome</keyword>
<dbReference type="EMBL" id="JAQQAF010000008">
    <property type="protein sequence ID" value="KAJ8467019.1"/>
    <property type="molecule type" value="Genomic_DNA"/>
</dbReference>
<gene>
    <name evidence="2" type="ORF">OPV22_029571</name>
</gene>
<dbReference type="PANTHER" id="PTHR21477:SF12">
    <property type="entry name" value="PROTEIN PHLOEM PROTEIN 2-LIKE A10"/>
    <property type="match status" value="1"/>
</dbReference>
<reference evidence="2 3" key="1">
    <citation type="submission" date="2022-12" db="EMBL/GenBank/DDBJ databases">
        <title>Chromosome-scale assembly of the Ensete ventricosum genome.</title>
        <authorList>
            <person name="Dussert Y."/>
            <person name="Stocks J."/>
            <person name="Wendawek A."/>
            <person name="Woldeyes F."/>
            <person name="Nichols R.A."/>
            <person name="Borrell J.S."/>
        </authorList>
    </citation>
    <scope>NUCLEOTIDE SEQUENCE [LARGE SCALE GENOMIC DNA]</scope>
    <source>
        <strain evidence="3">cv. Maze</strain>
        <tissue evidence="2">Seeds</tissue>
    </source>
</reference>
<dbReference type="PANTHER" id="PTHR21477">
    <property type="entry name" value="ZGC:172139"/>
    <property type="match status" value="1"/>
</dbReference>
<evidence type="ECO:0000313" key="2">
    <source>
        <dbReference type="EMBL" id="KAJ8467019.1"/>
    </source>
</evidence>
<keyword evidence="1" id="KW-0812">Transmembrane</keyword>
<dbReference type="InterPro" id="IPR019141">
    <property type="entry name" value="DUF2045"/>
</dbReference>